<dbReference type="PRINTS" id="PR00081">
    <property type="entry name" value="GDHRDH"/>
</dbReference>
<dbReference type="AlphaFoldDB" id="K2P2B0"/>
<protein>
    <submittedName>
        <fullName evidence="2">Putative oxidoreductase protein</fullName>
    </submittedName>
</protein>
<accession>K2P2B0</accession>
<dbReference type="eggNOG" id="COG1028">
    <property type="taxonomic scope" value="Bacteria"/>
</dbReference>
<dbReference type="Proteomes" id="UP000007374">
    <property type="component" value="Unassembled WGS sequence"/>
</dbReference>
<dbReference type="Pfam" id="PF13561">
    <property type="entry name" value="adh_short_C2"/>
    <property type="match status" value="1"/>
</dbReference>
<name>K2P2B0_9HYPH</name>
<dbReference type="PATRIC" id="fig|1231190.3.peg.3081"/>
<dbReference type="SUPFAM" id="SSF51735">
    <property type="entry name" value="NAD(P)-binding Rossmann-fold domains"/>
    <property type="match status" value="1"/>
</dbReference>
<reference evidence="2 3" key="1">
    <citation type="journal article" date="2012" name="J. Bacteriol.">
        <title>Genome Sequence of Nitratireductor indicus Type Strain C115.</title>
        <authorList>
            <person name="Lai Q."/>
            <person name="Li G."/>
            <person name="Yu Z."/>
            <person name="Shao Z."/>
        </authorList>
    </citation>
    <scope>NUCLEOTIDE SEQUENCE [LARGE SCALE GENOMIC DNA]</scope>
    <source>
        <strain evidence="2 3">C115</strain>
    </source>
</reference>
<dbReference type="PROSITE" id="PS00061">
    <property type="entry name" value="ADH_SHORT"/>
    <property type="match status" value="1"/>
</dbReference>
<dbReference type="STRING" id="721133.SAMN05216176_11035"/>
<comment type="similarity">
    <text evidence="1">Belongs to the short-chain dehydrogenases/reductases (SDR) family.</text>
</comment>
<sequence>MQVSPTSSPFALAPEFTAVVIGGAGGIGASVSRLLLDLGATVVATGISEAELATCGLPHHDKLSLRVLNVTDDAAMRAFAQSFERVDALINCAGILRRDAEYELDVFRQVIDVNLTGTFSACTAFKSALTNAGGAIVNIASMNAFSALPRIPAYCASKAGVVMLTKALSHAWAPDGIRVNAVAPGFIETAINADGRKDTAHYERIAARTAMKRWGQPDEVAGTVAYLLMPASAYVTGSVYAVDGGFLAS</sequence>
<dbReference type="RefSeq" id="WP_009451155.1">
    <property type="nucleotide sequence ID" value="NZ_AMSI01000010.1"/>
</dbReference>
<dbReference type="PANTHER" id="PTHR42760:SF123">
    <property type="entry name" value="OXIDOREDUCTASE"/>
    <property type="match status" value="1"/>
</dbReference>
<comment type="caution">
    <text evidence="2">The sequence shown here is derived from an EMBL/GenBank/DDBJ whole genome shotgun (WGS) entry which is preliminary data.</text>
</comment>
<dbReference type="FunFam" id="3.40.50.720:FF:000084">
    <property type="entry name" value="Short-chain dehydrogenase reductase"/>
    <property type="match status" value="1"/>
</dbReference>
<evidence type="ECO:0000313" key="2">
    <source>
        <dbReference type="EMBL" id="EKF41501.1"/>
    </source>
</evidence>
<keyword evidence="3" id="KW-1185">Reference proteome</keyword>
<dbReference type="InterPro" id="IPR002347">
    <property type="entry name" value="SDR_fam"/>
</dbReference>
<evidence type="ECO:0000313" key="3">
    <source>
        <dbReference type="Proteomes" id="UP000007374"/>
    </source>
</evidence>
<dbReference type="OrthoDB" id="9796652at2"/>
<proteinExistence type="inferred from homology"/>
<dbReference type="InterPro" id="IPR020904">
    <property type="entry name" value="Sc_DH/Rdtase_CS"/>
</dbReference>
<dbReference type="Gene3D" id="3.40.50.720">
    <property type="entry name" value="NAD(P)-binding Rossmann-like Domain"/>
    <property type="match status" value="1"/>
</dbReference>
<evidence type="ECO:0000256" key="1">
    <source>
        <dbReference type="ARBA" id="ARBA00006484"/>
    </source>
</evidence>
<gene>
    <name evidence="2" type="ORF">NA8A_14861</name>
</gene>
<dbReference type="GO" id="GO:0016616">
    <property type="term" value="F:oxidoreductase activity, acting on the CH-OH group of donors, NAD or NADP as acceptor"/>
    <property type="evidence" value="ECO:0007669"/>
    <property type="project" value="TreeGrafter"/>
</dbReference>
<dbReference type="PANTHER" id="PTHR42760">
    <property type="entry name" value="SHORT-CHAIN DEHYDROGENASES/REDUCTASES FAMILY MEMBER"/>
    <property type="match status" value="1"/>
</dbReference>
<dbReference type="PRINTS" id="PR00080">
    <property type="entry name" value="SDRFAMILY"/>
</dbReference>
<dbReference type="GO" id="GO:0030497">
    <property type="term" value="P:fatty acid elongation"/>
    <property type="evidence" value="ECO:0007669"/>
    <property type="project" value="TreeGrafter"/>
</dbReference>
<organism evidence="2 3">
    <name type="scientific">Nitratireductor indicus C115</name>
    <dbReference type="NCBI Taxonomy" id="1231190"/>
    <lineage>
        <taxon>Bacteria</taxon>
        <taxon>Pseudomonadati</taxon>
        <taxon>Pseudomonadota</taxon>
        <taxon>Alphaproteobacteria</taxon>
        <taxon>Hyphomicrobiales</taxon>
        <taxon>Phyllobacteriaceae</taxon>
        <taxon>Nitratireductor</taxon>
    </lineage>
</organism>
<dbReference type="InterPro" id="IPR036291">
    <property type="entry name" value="NAD(P)-bd_dom_sf"/>
</dbReference>
<dbReference type="EMBL" id="AMSI01000010">
    <property type="protein sequence ID" value="EKF41501.1"/>
    <property type="molecule type" value="Genomic_DNA"/>
</dbReference>